<dbReference type="InterPro" id="IPR013039">
    <property type="entry name" value="DUF1588"/>
</dbReference>
<dbReference type="EMBL" id="UINC01004357">
    <property type="protein sequence ID" value="SVA13732.1"/>
    <property type="molecule type" value="Genomic_DNA"/>
</dbReference>
<gene>
    <name evidence="6" type="ORF">METZ01_LOCUS66586</name>
</gene>
<feature type="domain" description="DUF1595" evidence="5">
    <location>
        <begin position="405"/>
        <end position="465"/>
    </location>
</feature>
<evidence type="ECO:0000259" key="3">
    <source>
        <dbReference type="Pfam" id="PF07627"/>
    </source>
</evidence>
<sequence length="833" mass="91667">MSEARTTKRALALLLGPMVLSCGVSVLTVSATAQSLTPRLISSHLNSPTRPTDAAQSIVETACVRCHNNRAMRGNLSLENFKVSLAADNAAVAEKMIRKLRTGMMPPPGGRRPAEADLLGVASSMEALIDARAMVNPNPGWRTFQRLNRAEYSRSIKALLRLEVDAAEYLPPDTKSANFDNIADAQLLSPTLMNSYLHAASEISRLAIGDPNATAAEATFKVTRWVSQREQVEGAPYGTRGGLAVTHNFPADGDYIFRVSFHHETTGALYGSGRATLHTLEAPEQIEISVDGERAAVLEIDRWMHASDPGGVNLLTAPIAITAGPHRVAAAFIRRFEGPLQDLISPHEWSLASTSIADAYGFTSLPHLRDMAIRGPYNPKGVSETPSRFKIFTCSPNLPSEELVCAQEIISTLATEAYRRPLTADNLDALMTLYEAGASQGDFETGVRMALEGILASPHFVFRFEEPPQTPTNDAVASDSFILDDLDLASRLSFFLWATGPDTELLRVATEGRLSSSNELERQVHRMLADPRAETLSTRLAAQWLRLPDLEKIHPDVRTYPDFDEQLKFAMRRETELFFHNLVEEDRGLLELFTADYTFVNERLAKHYGIPDVRGNSFRRVSHVDNARHGILGHSSILTLTSHAIRTSPVLRGKWVMEVLLGSPPPPPPPDVPELEETAASENGRLLSVRERMEVHRSNPACNSCHRMIDPIGLALENFDVTGAWRIKDSGAPIDATGELYDGTPLTSPVDLRKALVRRLMPLVGTFTENLMVYAIGRRLEHYDMPTVRRIGNLASGQNYRISSFVIGVVNSQAFRMKNMSPTAQAEYLGGQP</sequence>
<proteinExistence type="predicted"/>
<feature type="domain" description="DUF1588" evidence="3">
    <location>
        <begin position="628"/>
        <end position="728"/>
    </location>
</feature>
<feature type="domain" description="DUF1585" evidence="1">
    <location>
        <begin position="742"/>
        <end position="815"/>
    </location>
</feature>
<name>A0A381TC45_9ZZZZ</name>
<evidence type="ECO:0000259" key="1">
    <source>
        <dbReference type="Pfam" id="PF07624"/>
    </source>
</evidence>
<reference evidence="6" key="1">
    <citation type="submission" date="2018-05" db="EMBL/GenBank/DDBJ databases">
        <authorList>
            <person name="Lanie J.A."/>
            <person name="Ng W.-L."/>
            <person name="Kazmierczak K.M."/>
            <person name="Andrzejewski T.M."/>
            <person name="Davidsen T.M."/>
            <person name="Wayne K.J."/>
            <person name="Tettelin H."/>
            <person name="Glass J.I."/>
            <person name="Rusch D."/>
            <person name="Podicherti R."/>
            <person name="Tsui H.-C.T."/>
            <person name="Winkler M.E."/>
        </authorList>
    </citation>
    <scope>NUCLEOTIDE SEQUENCE</scope>
</reference>
<dbReference type="InterPro" id="IPR013036">
    <property type="entry name" value="DUF1587"/>
</dbReference>
<accession>A0A381TC45</accession>
<dbReference type="PROSITE" id="PS51257">
    <property type="entry name" value="PROKAR_LIPOPROTEIN"/>
    <property type="match status" value="1"/>
</dbReference>
<evidence type="ECO:0000313" key="6">
    <source>
        <dbReference type="EMBL" id="SVA13732.1"/>
    </source>
</evidence>
<dbReference type="Pfam" id="PF07624">
    <property type="entry name" value="PSD2"/>
    <property type="match status" value="1"/>
</dbReference>
<dbReference type="InterPro" id="IPR011478">
    <property type="entry name" value="DUF1585"/>
</dbReference>
<dbReference type="Pfam" id="PF07637">
    <property type="entry name" value="PSD5"/>
    <property type="match status" value="1"/>
</dbReference>
<protein>
    <recommendedName>
        <fullName evidence="7">DUF1592 domain-containing protein</fullName>
    </recommendedName>
</protein>
<feature type="domain" description="DUF1592" evidence="4">
    <location>
        <begin position="483"/>
        <end position="610"/>
    </location>
</feature>
<evidence type="ECO:0008006" key="7">
    <source>
        <dbReference type="Google" id="ProtNLM"/>
    </source>
</evidence>
<dbReference type="Pfam" id="PF07626">
    <property type="entry name" value="PSD3"/>
    <property type="match status" value="1"/>
</dbReference>
<evidence type="ECO:0000259" key="4">
    <source>
        <dbReference type="Pfam" id="PF07631"/>
    </source>
</evidence>
<dbReference type="Pfam" id="PF07627">
    <property type="entry name" value="PSCyt3"/>
    <property type="match status" value="1"/>
</dbReference>
<feature type="domain" description="DUF1587" evidence="2">
    <location>
        <begin position="145"/>
        <end position="208"/>
    </location>
</feature>
<evidence type="ECO:0000259" key="2">
    <source>
        <dbReference type="Pfam" id="PF07626"/>
    </source>
</evidence>
<dbReference type="AlphaFoldDB" id="A0A381TC45"/>
<dbReference type="InterPro" id="IPR013042">
    <property type="entry name" value="DUF1592"/>
</dbReference>
<dbReference type="InterPro" id="IPR013043">
    <property type="entry name" value="DUF1595"/>
</dbReference>
<dbReference type="Pfam" id="PF07631">
    <property type="entry name" value="PSD4"/>
    <property type="match status" value="1"/>
</dbReference>
<evidence type="ECO:0000259" key="5">
    <source>
        <dbReference type="Pfam" id="PF07637"/>
    </source>
</evidence>
<organism evidence="6">
    <name type="scientific">marine metagenome</name>
    <dbReference type="NCBI Taxonomy" id="408172"/>
    <lineage>
        <taxon>unclassified sequences</taxon>
        <taxon>metagenomes</taxon>
        <taxon>ecological metagenomes</taxon>
    </lineage>
</organism>